<dbReference type="GO" id="GO:0055085">
    <property type="term" value="P:transmembrane transport"/>
    <property type="evidence" value="ECO:0007669"/>
    <property type="project" value="InterPro"/>
</dbReference>
<reference evidence="3" key="1">
    <citation type="submission" date="2020-01" db="EMBL/GenBank/DDBJ databases">
        <authorList>
            <person name="Rat A."/>
        </authorList>
    </citation>
    <scope>NUCLEOTIDE SEQUENCE</scope>
    <source>
        <strain evidence="3">LMG 28251</strain>
    </source>
</reference>
<evidence type="ECO:0000256" key="2">
    <source>
        <dbReference type="SAM" id="SignalP"/>
    </source>
</evidence>
<dbReference type="EMBL" id="JAAEDH010000018">
    <property type="protein sequence ID" value="MBR0656442.1"/>
    <property type="molecule type" value="Genomic_DNA"/>
</dbReference>
<dbReference type="PANTHER" id="PTHR33376">
    <property type="match status" value="1"/>
</dbReference>
<keyword evidence="1 2" id="KW-0732">Signal</keyword>
<dbReference type="AlphaFoldDB" id="A0AAF1KUL6"/>
<dbReference type="PIRSF" id="PIRSF006470">
    <property type="entry name" value="DctB"/>
    <property type="match status" value="1"/>
</dbReference>
<protein>
    <submittedName>
        <fullName evidence="3">TRAP transporter substrate-binding protein</fullName>
    </submittedName>
</protein>
<name>A0AAF1KUL6_9PROT</name>
<organism evidence="3 4">
    <name type="scientific">Plastoroseomonas arctica</name>
    <dbReference type="NCBI Taxonomy" id="1509237"/>
    <lineage>
        <taxon>Bacteria</taxon>
        <taxon>Pseudomonadati</taxon>
        <taxon>Pseudomonadota</taxon>
        <taxon>Alphaproteobacteria</taxon>
        <taxon>Acetobacterales</taxon>
        <taxon>Acetobacteraceae</taxon>
        <taxon>Plastoroseomonas</taxon>
    </lineage>
</organism>
<dbReference type="Proteomes" id="UP001196068">
    <property type="component" value="Unassembled WGS sequence"/>
</dbReference>
<gene>
    <name evidence="3" type="ORF">GXW79_15275</name>
</gene>
<dbReference type="InterPro" id="IPR018389">
    <property type="entry name" value="DctP_fam"/>
</dbReference>
<evidence type="ECO:0000313" key="4">
    <source>
        <dbReference type="Proteomes" id="UP001196068"/>
    </source>
</evidence>
<dbReference type="RefSeq" id="WP_211875299.1">
    <property type="nucleotide sequence ID" value="NZ_JAAEDH010000018.1"/>
</dbReference>
<dbReference type="InterPro" id="IPR038404">
    <property type="entry name" value="TRAP_DctP_sf"/>
</dbReference>
<dbReference type="GO" id="GO:0030246">
    <property type="term" value="F:carbohydrate binding"/>
    <property type="evidence" value="ECO:0007669"/>
    <property type="project" value="TreeGrafter"/>
</dbReference>
<dbReference type="PANTHER" id="PTHR33376:SF2">
    <property type="entry name" value="DICARBOXYLATE-BINDING PERIPLASMIC PROTEIN"/>
    <property type="match status" value="1"/>
</dbReference>
<keyword evidence="4" id="KW-1185">Reference proteome</keyword>
<dbReference type="NCBIfam" id="TIGR00787">
    <property type="entry name" value="dctP"/>
    <property type="match status" value="1"/>
</dbReference>
<dbReference type="CDD" id="cd13603">
    <property type="entry name" value="PBP2_TRAP_Siap_TeaA_like"/>
    <property type="match status" value="1"/>
</dbReference>
<sequence>MGHVTRRMLGGGLAAAWIARPALAQTMVLRAAHTNAIGEVQDEGLKFMDRRLREITSGRLGLQIYPNGQLGNELPMVEGVALGTIDLAVPSHAAFANFVREYQLLDMPFLIRDYAHLARVAGTPAIGQLATAAQARGFRVLGLYSSGVRHIMTRDPVNTMADLRGKKIRTQQNPVHVAAFNAFGANATPLAYGELYSAIQVGVVDGAEAAYTNFVAQKFYEVAKYWTTVGWLSLTAPVVLSERKFQSLAPDLRAALVQAGEESAVFERQFVVDGEAQLAQQVRGFGVTIVDPDKAPFQAAARPLYDRFLQTDADKARLRMVQETA</sequence>
<accession>A0AAF1KUL6</accession>
<dbReference type="Pfam" id="PF03480">
    <property type="entry name" value="DctP"/>
    <property type="match status" value="1"/>
</dbReference>
<dbReference type="NCBIfam" id="NF037995">
    <property type="entry name" value="TRAP_S1"/>
    <property type="match status" value="1"/>
</dbReference>
<comment type="caution">
    <text evidence="3">The sequence shown here is derived from an EMBL/GenBank/DDBJ whole genome shotgun (WGS) entry which is preliminary data.</text>
</comment>
<evidence type="ECO:0000256" key="1">
    <source>
        <dbReference type="ARBA" id="ARBA00022729"/>
    </source>
</evidence>
<proteinExistence type="predicted"/>
<evidence type="ECO:0000313" key="3">
    <source>
        <dbReference type="EMBL" id="MBR0656442.1"/>
    </source>
</evidence>
<reference evidence="3" key="2">
    <citation type="journal article" date="2021" name="Syst. Appl. Microbiol.">
        <title>Roseomonas hellenica sp. nov., isolated from roots of wild-growing Alkanna tinctoria.</title>
        <authorList>
            <person name="Rat A."/>
            <person name="Naranjo H.D."/>
            <person name="Lebbe L."/>
            <person name="Cnockaert M."/>
            <person name="Krigas N."/>
            <person name="Grigoriadou K."/>
            <person name="Maloupa E."/>
            <person name="Willems A."/>
        </authorList>
    </citation>
    <scope>NUCLEOTIDE SEQUENCE</scope>
    <source>
        <strain evidence="3">LMG 28251</strain>
    </source>
</reference>
<feature type="signal peptide" evidence="2">
    <location>
        <begin position="1"/>
        <end position="24"/>
    </location>
</feature>
<dbReference type="InterPro" id="IPR004682">
    <property type="entry name" value="TRAP_DctP"/>
</dbReference>
<feature type="chain" id="PRO_5042076616" evidence="2">
    <location>
        <begin position="25"/>
        <end position="325"/>
    </location>
</feature>
<dbReference type="Gene3D" id="3.40.190.170">
    <property type="entry name" value="Bacterial extracellular solute-binding protein, family 7"/>
    <property type="match status" value="1"/>
</dbReference>
<dbReference type="SUPFAM" id="SSF53850">
    <property type="entry name" value="Periplasmic binding protein-like II"/>
    <property type="match status" value="1"/>
</dbReference>
<dbReference type="GO" id="GO:0030288">
    <property type="term" value="C:outer membrane-bounded periplasmic space"/>
    <property type="evidence" value="ECO:0007669"/>
    <property type="project" value="InterPro"/>
</dbReference>